<dbReference type="InterPro" id="IPR036249">
    <property type="entry name" value="Thioredoxin-like_sf"/>
</dbReference>
<dbReference type="STRING" id="6248.A0A0K0EF16"/>
<organism evidence="4">
    <name type="scientific">Strongyloides stercoralis</name>
    <name type="common">Threadworm</name>
    <dbReference type="NCBI Taxonomy" id="6248"/>
    <lineage>
        <taxon>Eukaryota</taxon>
        <taxon>Metazoa</taxon>
        <taxon>Ecdysozoa</taxon>
        <taxon>Nematoda</taxon>
        <taxon>Chromadorea</taxon>
        <taxon>Rhabditida</taxon>
        <taxon>Tylenchina</taxon>
        <taxon>Panagrolaimomorpha</taxon>
        <taxon>Strongyloidoidea</taxon>
        <taxon>Strongyloididae</taxon>
        <taxon>Strongyloides</taxon>
    </lineage>
</organism>
<proteinExistence type="inferred from homology"/>
<accession>A0A0K0EF16</accession>
<sequence length="151" mass="17527">MEEGVECIVRKDFVFLLKIHFKSMGFTNTSVDGYEELKETILSNAGKRMFVLFTGSKDKDGVSWCPDCVAAEPIIEEAIERDLTNEENTTFITCYVGDRAYWKDRENPFRKDEEFKVDCIPTLIEIGVKGKRLVEEQLQNMVLLNDFFFEE</sequence>
<evidence type="ECO:0000259" key="3">
    <source>
        <dbReference type="Pfam" id="PF06110"/>
    </source>
</evidence>
<comment type="similarity">
    <text evidence="1">Belongs to the thioredoxin family.</text>
</comment>
<dbReference type="GO" id="GO:0005829">
    <property type="term" value="C:cytosol"/>
    <property type="evidence" value="ECO:0007669"/>
    <property type="project" value="TreeGrafter"/>
</dbReference>
<dbReference type="PANTHER" id="PTHR12452:SF0">
    <property type="entry name" value="THIOREDOXIN DOMAIN-CONTAINING PROTEIN 17"/>
    <property type="match status" value="1"/>
</dbReference>
<evidence type="ECO:0000256" key="1">
    <source>
        <dbReference type="ARBA" id="ARBA00008987"/>
    </source>
</evidence>
<dbReference type="Pfam" id="PF06110">
    <property type="entry name" value="TXD17-like_Trx"/>
    <property type="match status" value="1"/>
</dbReference>
<dbReference type="InterPro" id="IPR010357">
    <property type="entry name" value="TXNDC17_dom"/>
</dbReference>
<dbReference type="GO" id="GO:0047134">
    <property type="term" value="F:protein-disulfide reductase [NAD(P)H] activity"/>
    <property type="evidence" value="ECO:0007669"/>
    <property type="project" value="InterPro"/>
</dbReference>
<protein>
    <recommendedName>
        <fullName evidence="2">Thioredoxin domain-containing protein 17</fullName>
    </recommendedName>
</protein>
<dbReference type="WBParaSite" id="SSTP_0000808000.1">
    <property type="protein sequence ID" value="SSTP_0000808000.1"/>
    <property type="gene ID" value="SSTP_0000808000"/>
</dbReference>
<feature type="domain" description="Thioredoxin" evidence="3">
    <location>
        <begin position="31"/>
        <end position="149"/>
    </location>
</feature>
<dbReference type="AlphaFoldDB" id="A0A0K0EF16"/>
<dbReference type="SUPFAM" id="SSF52833">
    <property type="entry name" value="Thioredoxin-like"/>
    <property type="match status" value="1"/>
</dbReference>
<dbReference type="Gene3D" id="3.40.30.10">
    <property type="entry name" value="Glutaredoxin"/>
    <property type="match status" value="1"/>
</dbReference>
<dbReference type="PANTHER" id="PTHR12452">
    <property type="entry name" value="42-9-9 PROTEIN-RELATED"/>
    <property type="match status" value="1"/>
</dbReference>
<reference evidence="4" key="1">
    <citation type="submission" date="2015-08" db="UniProtKB">
        <authorList>
            <consortium name="WormBaseParasite"/>
        </authorList>
    </citation>
    <scope>IDENTIFICATION</scope>
</reference>
<dbReference type="InterPro" id="IPR045108">
    <property type="entry name" value="TXNDC17-like"/>
</dbReference>
<name>A0A0K0EF16_STRER</name>
<evidence type="ECO:0000313" key="4">
    <source>
        <dbReference type="WBParaSite" id="SSTP_0000808000.1"/>
    </source>
</evidence>
<evidence type="ECO:0000256" key="2">
    <source>
        <dbReference type="ARBA" id="ARBA00016949"/>
    </source>
</evidence>